<dbReference type="PANTHER" id="PTHR12338">
    <property type="entry name" value="AUTOTRANSPORTER"/>
    <property type="match status" value="1"/>
</dbReference>
<proteinExistence type="predicted"/>
<dbReference type="PANTHER" id="PTHR12338:SF5">
    <property type="entry name" value="ANTIGEN 43-RELATED"/>
    <property type="match status" value="1"/>
</dbReference>
<dbReference type="SUPFAM" id="SSF51126">
    <property type="entry name" value="Pectin lyase-like"/>
    <property type="match status" value="1"/>
</dbReference>
<dbReference type="Pfam" id="PF18883">
    <property type="entry name" value="AC_1"/>
    <property type="match status" value="1"/>
</dbReference>
<dbReference type="SMART" id="SM00869">
    <property type="entry name" value="Autotransporter"/>
    <property type="match status" value="1"/>
</dbReference>
<dbReference type="InterPro" id="IPR050909">
    <property type="entry name" value="Bact_Autotransporter_VF"/>
</dbReference>
<dbReference type="EMBL" id="CAADJA010000002">
    <property type="protein sequence ID" value="VFS45914.1"/>
    <property type="molecule type" value="Genomic_DNA"/>
</dbReference>
<dbReference type="GO" id="GO:0019867">
    <property type="term" value="C:outer membrane"/>
    <property type="evidence" value="ECO:0007669"/>
    <property type="project" value="InterPro"/>
</dbReference>
<dbReference type="SUPFAM" id="SSF103515">
    <property type="entry name" value="Autotransporter"/>
    <property type="match status" value="1"/>
</dbReference>
<accession>A0A2C6DIH3</accession>
<feature type="signal peptide" evidence="1">
    <location>
        <begin position="1"/>
        <end position="30"/>
    </location>
</feature>
<dbReference type="InterPro" id="IPR011050">
    <property type="entry name" value="Pectin_lyase_fold/virulence"/>
</dbReference>
<protein>
    <submittedName>
        <fullName evidence="3">Autotransporter outer membrane beta-barrel domain-containing protein</fullName>
    </submittedName>
    <submittedName>
        <fullName evidence="4">Outer membrane protein IcsA autotransporter</fullName>
    </submittedName>
</protein>
<dbReference type="CDD" id="cd01344">
    <property type="entry name" value="PL2_Passenger_AT"/>
    <property type="match status" value="1"/>
</dbReference>
<dbReference type="InterPro" id="IPR012332">
    <property type="entry name" value="Autotransporter_pectin_lyase_C"/>
</dbReference>
<dbReference type="Proteomes" id="UP000224974">
    <property type="component" value="Unassembled WGS sequence"/>
</dbReference>
<evidence type="ECO:0000313" key="3">
    <source>
        <dbReference type="EMBL" id="PHI28122.1"/>
    </source>
</evidence>
<gene>
    <name evidence="4" type="primary">icsA_5</name>
    <name evidence="3" type="ORF">CRN84_01555</name>
    <name evidence="4" type="ORF">NCTC12282_00801</name>
</gene>
<dbReference type="InterPro" id="IPR030895">
    <property type="entry name" value="T5SS_PEPC_rpt"/>
</dbReference>
<dbReference type="OrthoDB" id="6053567at2"/>
<dbReference type="NCBIfam" id="TIGR04393">
    <property type="entry name" value="rpt_T5SS_PEPC"/>
    <property type="match status" value="3"/>
</dbReference>
<organism evidence="3 5">
    <name type="scientific">Budvicia aquatica</name>
    <dbReference type="NCBI Taxonomy" id="82979"/>
    <lineage>
        <taxon>Bacteria</taxon>
        <taxon>Pseudomonadati</taxon>
        <taxon>Pseudomonadota</taxon>
        <taxon>Gammaproteobacteria</taxon>
        <taxon>Enterobacterales</taxon>
        <taxon>Budviciaceae</taxon>
        <taxon>Budvicia</taxon>
    </lineage>
</organism>
<dbReference type="Gene3D" id="2.160.20.20">
    <property type="match status" value="1"/>
</dbReference>
<dbReference type="Pfam" id="PF03797">
    <property type="entry name" value="Autotransporter"/>
    <property type="match status" value="1"/>
</dbReference>
<dbReference type="NCBIfam" id="TIGR01414">
    <property type="entry name" value="autotrans_barl"/>
    <property type="match status" value="1"/>
</dbReference>
<dbReference type="Proteomes" id="UP000373449">
    <property type="component" value="Unassembled WGS sequence"/>
</dbReference>
<evidence type="ECO:0000259" key="2">
    <source>
        <dbReference type="PROSITE" id="PS51208"/>
    </source>
</evidence>
<evidence type="ECO:0000313" key="6">
    <source>
        <dbReference type="Proteomes" id="UP000373449"/>
    </source>
</evidence>
<evidence type="ECO:0000313" key="5">
    <source>
        <dbReference type="Proteomes" id="UP000224974"/>
    </source>
</evidence>
<dbReference type="InterPro" id="IPR043990">
    <property type="entry name" value="AC_1"/>
</dbReference>
<dbReference type="AlphaFoldDB" id="A0A2C6DIH3"/>
<dbReference type="InterPro" id="IPR036709">
    <property type="entry name" value="Autotransporte_beta_dom_sf"/>
</dbReference>
<keyword evidence="5" id="KW-1185">Reference proteome</keyword>
<dbReference type="PROSITE" id="PS51208">
    <property type="entry name" value="AUTOTRANSPORTER"/>
    <property type="match status" value="1"/>
</dbReference>
<dbReference type="STRING" id="1111728.GCA_000427805_02617"/>
<dbReference type="InterPro" id="IPR006315">
    <property type="entry name" value="OM_autotransptr_brl_dom"/>
</dbReference>
<dbReference type="EMBL" id="PDDX01000001">
    <property type="protein sequence ID" value="PHI28122.1"/>
    <property type="molecule type" value="Genomic_DNA"/>
</dbReference>
<reference evidence="5" key="1">
    <citation type="submission" date="2017-09" db="EMBL/GenBank/DDBJ databases">
        <title>FDA dAtabase for Regulatory Grade micrObial Sequences (FDA-ARGOS): Supporting development and validation of Infectious Disease Dx tests.</title>
        <authorList>
            <person name="Minogue T."/>
            <person name="Wolcott M."/>
            <person name="Wasieloski L."/>
            <person name="Aguilar W."/>
            <person name="Moore D."/>
            <person name="Tallon L."/>
            <person name="Sadzewicz L."/>
            <person name="Ott S."/>
            <person name="Zhao X."/>
            <person name="Nagaraj S."/>
            <person name="Vavikolanu K."/>
            <person name="Aluvathingal J."/>
            <person name="Nadendla S."/>
            <person name="Sichtig H."/>
        </authorList>
    </citation>
    <scope>NUCLEOTIDE SEQUENCE [LARGE SCALE GENOMIC DNA]</scope>
    <source>
        <strain evidence="5">FDAARGOS_387</strain>
    </source>
</reference>
<evidence type="ECO:0000313" key="4">
    <source>
        <dbReference type="EMBL" id="VFS45914.1"/>
    </source>
</evidence>
<dbReference type="RefSeq" id="WP_051323170.1">
    <property type="nucleotide sequence ID" value="NZ_CAADJA010000002.1"/>
</dbReference>
<keyword evidence="1" id="KW-0732">Signal</keyword>
<reference evidence="4 6" key="3">
    <citation type="submission" date="2019-03" db="EMBL/GenBank/DDBJ databases">
        <authorList>
            <consortium name="Pathogen Informatics"/>
        </authorList>
    </citation>
    <scope>NUCLEOTIDE SEQUENCE [LARGE SCALE GENOMIC DNA]</scope>
    <source>
        <strain evidence="4 6">NCTC12282</strain>
    </source>
</reference>
<dbReference type="InterPro" id="IPR005546">
    <property type="entry name" value="Autotransporte_beta"/>
</dbReference>
<name>A0A2C6DIH3_9GAMM</name>
<dbReference type="Gene3D" id="2.40.128.130">
    <property type="entry name" value="Autotransporter beta-domain"/>
    <property type="match status" value="1"/>
</dbReference>
<feature type="chain" id="PRO_5033301054" evidence="1">
    <location>
        <begin position="31"/>
        <end position="1057"/>
    </location>
</feature>
<evidence type="ECO:0000256" key="1">
    <source>
        <dbReference type="SAM" id="SignalP"/>
    </source>
</evidence>
<reference evidence="3" key="2">
    <citation type="submission" date="2017-09" db="EMBL/GenBank/DDBJ databases">
        <title>FDA dAtabase for Regulatory Grade micrObial Sequences (FDA-ARGOS): Supporting development and validation of Infectious Disease Dx tests.</title>
        <authorList>
            <person name="Minogue T."/>
            <person name="Wolcott M."/>
            <person name="Wasieloski L."/>
            <person name="Aguilar W."/>
            <person name="Moore D."/>
            <person name="Tallon L.J."/>
            <person name="Sadzewicz L."/>
            <person name="Ott S."/>
            <person name="Zhao X."/>
            <person name="Nagaraj S."/>
            <person name="Vavikolanu K."/>
            <person name="Aluvathingal J."/>
            <person name="Nadendla S."/>
            <person name="Sichtig H."/>
        </authorList>
    </citation>
    <scope>NUCLEOTIDE SEQUENCE</scope>
    <source>
        <strain evidence="3">FDAARGOS_387</strain>
    </source>
</reference>
<feature type="domain" description="Autotransporter" evidence="2">
    <location>
        <begin position="774"/>
        <end position="1057"/>
    </location>
</feature>
<sequence>MQRKNQPFGFLKKPLVILIGALCCGAYAQAASFTWQGSATGHWHDAVNWDNGVPNADSTATISGGPSVNVTQPTDLVKYFYANDATLNINAGGVLALEQLNLGHEANTKTTVLVSGIGSAINSGADFAVWRIGNSGEAVITLENGGQLTSNGAASPPILQLGENAGASGTIIANGAALDVLGNKIAAIDINALMRVGQWGNGSLQILNGALANIGIVHVGHYAGSQGSVVISGQGSTLNTVKEIVVGHGGTGTLVLENGGVMNIGGSSQVNGSIDSWALVTGPGSVWNANGGFVLNTAARPDVQHRLDIRNGGTINSKGVFEISVFTTESEGILTVADRGSVLNVTDDPVSGGGMYIGSGSKGTMQITNQGEVNSVNVMVGTNATGAGEILVSDAGSRWINDKQMLLGRRGQATMVVQHQGYVESGSSSVGVFADAKGEVLLTGGASWNNLGDMTLGDAGSGILTLNRNAELTVGGVLNIGAQVGGEGTLNVGSALGYAATDAGTLNLSSIVLGNVDSSGVNTGGDGTIVFNHTHSGYNFNANTSGDGSVIVQSGTTRFNGQNTYAGITEIHSQGIARAGGENTFSSNADYQIDAGGWLDMASHNQTLGNTTNAGLITFHTDANANGSGHNLLTVNGDYHGDNGTIVYNTALASNDAPTDLLVVTGNTSGTTHVKVVNAGGTGAETQDGIKLVDVRGDSSGRFNLEGRAVAGAYEYFLYQGGMTTPTDGDWYLRSTFDSPTATPSIYRPEAGGYMANMAAAGNLFSLRLEDREGRAENSSLWLRQVGSRTKHRDSTGQLHTATNSYVIQGGGEVFGTQFIDSDRFGLGVMAAYGQADSKSGSKLTGYRADSRIDGYSTGIYGTWYQDAKTLNGAYVDSWVQYSWLDAEVNGQSVAKESYDMDGFSASIEAGYRLPVYQGLNSEVFITPQAQVVWSGIQADDHREANGTKVSSSGSDNVQTRLGVKISRDGVSDKDIGRDKQFTVYAEANWLNNSQQAGAIMDGVEVKQAGSRNIGELKLGTEGKLNQNLNLWTNVGQQLGDKGYSDTSVNFGIKYSF</sequence>